<name>A0A3A2Z5R0_9EURO</name>
<organism evidence="2 3">
    <name type="scientific">Aspergillus sclerotialis</name>
    <dbReference type="NCBI Taxonomy" id="2070753"/>
    <lineage>
        <taxon>Eukaryota</taxon>
        <taxon>Fungi</taxon>
        <taxon>Dikarya</taxon>
        <taxon>Ascomycota</taxon>
        <taxon>Pezizomycotina</taxon>
        <taxon>Eurotiomycetes</taxon>
        <taxon>Eurotiomycetidae</taxon>
        <taxon>Eurotiales</taxon>
        <taxon>Aspergillaceae</taxon>
        <taxon>Aspergillus</taxon>
        <taxon>Aspergillus subgen. Polypaecilum</taxon>
    </lineage>
</organism>
<reference evidence="3" key="1">
    <citation type="submission" date="2017-02" db="EMBL/GenBank/DDBJ databases">
        <authorList>
            <person name="Tafer H."/>
            <person name="Lopandic K."/>
        </authorList>
    </citation>
    <scope>NUCLEOTIDE SEQUENCE [LARGE SCALE GENOMIC DNA]</scope>
    <source>
        <strain evidence="3">CBS 366.77</strain>
    </source>
</reference>
<comment type="caution">
    <text evidence="2">The sequence shown here is derived from an EMBL/GenBank/DDBJ whole genome shotgun (WGS) entry which is preliminary data.</text>
</comment>
<dbReference type="EMBL" id="MVGC01000645">
    <property type="protein sequence ID" value="RJE18020.1"/>
    <property type="molecule type" value="Genomic_DNA"/>
</dbReference>
<evidence type="ECO:0000313" key="2">
    <source>
        <dbReference type="EMBL" id="RJE18020.1"/>
    </source>
</evidence>
<dbReference type="Proteomes" id="UP000266188">
    <property type="component" value="Unassembled WGS sequence"/>
</dbReference>
<evidence type="ECO:0000313" key="3">
    <source>
        <dbReference type="Proteomes" id="UP000266188"/>
    </source>
</evidence>
<sequence>MKTMNFKSPEHKRYLDEEEYHRRHLTDFRMPPRVGEQTNHSTDISFQLYIRQEDYSFSSRTLGTLRPEECPYFCCKDVAIYLNTGKSYKGALTGRSFFDAIYRHFFPHRDLNMDLDHSHFFSVVVNFKGWLDGGPLSEMTRFHEALCQKVEALVPALKLLKDQEKEDSDEKVEQGKSTYDLWPLPEGFGLTPTFDKVFFVVEVAKSKMPDVLVVCRDEETARWLSLKDEDREHDPNAGSVGKPDPDPARAWPLRYRMGLLQAMDAIFSVDEKRRIGVDPDSCFWKSEITEEEQVHFSHSAD</sequence>
<gene>
    <name evidence="2" type="ORF">PHISCL_09644</name>
</gene>
<proteinExistence type="predicted"/>
<dbReference type="AlphaFoldDB" id="A0A3A2Z5R0"/>
<feature type="compositionally biased region" description="Basic and acidic residues" evidence="1">
    <location>
        <begin position="226"/>
        <end position="235"/>
    </location>
</feature>
<accession>A0A3A2Z5R0</accession>
<protein>
    <submittedName>
        <fullName evidence="2">Uncharacterized protein</fullName>
    </submittedName>
</protein>
<evidence type="ECO:0000256" key="1">
    <source>
        <dbReference type="SAM" id="MobiDB-lite"/>
    </source>
</evidence>
<keyword evidence="3" id="KW-1185">Reference proteome</keyword>
<feature type="region of interest" description="Disordered" evidence="1">
    <location>
        <begin position="226"/>
        <end position="247"/>
    </location>
</feature>